<keyword evidence="6" id="KW-1185">Reference proteome</keyword>
<organism evidence="5 6">
    <name type="scientific">Adiantum capillus-veneris</name>
    <name type="common">Maidenhair fern</name>
    <dbReference type="NCBI Taxonomy" id="13818"/>
    <lineage>
        <taxon>Eukaryota</taxon>
        <taxon>Viridiplantae</taxon>
        <taxon>Streptophyta</taxon>
        <taxon>Embryophyta</taxon>
        <taxon>Tracheophyta</taxon>
        <taxon>Polypodiopsida</taxon>
        <taxon>Polypodiidae</taxon>
        <taxon>Polypodiales</taxon>
        <taxon>Pteridineae</taxon>
        <taxon>Pteridaceae</taxon>
        <taxon>Vittarioideae</taxon>
        <taxon>Adiantum</taxon>
    </lineage>
</organism>
<dbReference type="AlphaFoldDB" id="A0A9D4ZE13"/>
<dbReference type="InterPro" id="IPR006626">
    <property type="entry name" value="PbH1"/>
</dbReference>
<dbReference type="InterPro" id="IPR012334">
    <property type="entry name" value="Pectin_lyas_fold"/>
</dbReference>
<comment type="similarity">
    <text evidence="1 4">Belongs to the glycosyl hydrolase 28 family.</text>
</comment>
<dbReference type="Proteomes" id="UP000886520">
    <property type="component" value="Chromosome 12"/>
</dbReference>
<gene>
    <name evidence="5" type="ORF">GOP47_0012144</name>
</gene>
<sequence length="565" mass="61382">MAASLAQPPTCTWSSSCQALEIYRLQAQPPACTRSSSCQALESYRLQAGACALGHMDNLKTLLLNKIIETHDANSIRNEELLSFLFMPLHWDNGCTAAEAAWHTDLYLCSTLRVFCSGPSPILFIRKRVKKVFCLCRKGTVAREACLDGGTLPERPYAASLTDFGASGDGVTLNTRAFQAAIAYLQQFSTLGGSQLNIPQGTWLTGSFNLTSNFTLYLHKDAVILASQNISDWPIIDPLPSYGRGRERPGGRHISLIHGENLNDVIITGDNGTIDGQGSIWWDMWFNHTLEHTRGHLVEFINSQKIIIFNVVLRDSPFWNIHPVYCDQVIVKDVSILAPRSSPNTDGIDPDSSTNVCIEDCYISNGDDLVALKSGWDEYGIAYGRPSANIVIRRVIGSTPFSGIAIGSEMSGGIRDVYIEDVQLFNTGTGIRIKTAPGRGGYVTNITITGVTMEGVQKAIDVTANAGEHPDANFNPTAFPQIKGIVMNNIVGRNVSYPGRLLGLQESPLLDICLSQISLNLSTLNVWSCTYVQGSASSVHPAICSDLQSSQGQLCVSTGSVRTIN</sequence>
<evidence type="ECO:0000313" key="5">
    <source>
        <dbReference type="EMBL" id="KAI5072038.1"/>
    </source>
</evidence>
<proteinExistence type="inferred from homology"/>
<name>A0A9D4ZE13_ADICA</name>
<keyword evidence="2 4" id="KW-0378">Hydrolase</keyword>
<evidence type="ECO:0000256" key="3">
    <source>
        <dbReference type="ARBA" id="ARBA00023295"/>
    </source>
</evidence>
<dbReference type="InterPro" id="IPR000743">
    <property type="entry name" value="Glyco_hydro_28"/>
</dbReference>
<dbReference type="GO" id="GO:0004650">
    <property type="term" value="F:polygalacturonase activity"/>
    <property type="evidence" value="ECO:0007669"/>
    <property type="project" value="InterPro"/>
</dbReference>
<dbReference type="GO" id="GO:0005975">
    <property type="term" value="P:carbohydrate metabolic process"/>
    <property type="evidence" value="ECO:0007669"/>
    <property type="project" value="InterPro"/>
</dbReference>
<evidence type="ECO:0008006" key="7">
    <source>
        <dbReference type="Google" id="ProtNLM"/>
    </source>
</evidence>
<dbReference type="OrthoDB" id="187139at2759"/>
<evidence type="ECO:0000256" key="4">
    <source>
        <dbReference type="RuleBase" id="RU361169"/>
    </source>
</evidence>
<reference evidence="5" key="1">
    <citation type="submission" date="2021-01" db="EMBL/GenBank/DDBJ databases">
        <title>Adiantum capillus-veneris genome.</title>
        <authorList>
            <person name="Fang Y."/>
            <person name="Liao Q."/>
        </authorList>
    </citation>
    <scope>NUCLEOTIDE SEQUENCE</scope>
    <source>
        <strain evidence="5">H3</strain>
        <tissue evidence="5">Leaf</tissue>
    </source>
</reference>
<comment type="caution">
    <text evidence="5">The sequence shown here is derived from an EMBL/GenBank/DDBJ whole genome shotgun (WGS) entry which is preliminary data.</text>
</comment>
<keyword evidence="3 4" id="KW-0326">Glycosidase</keyword>
<dbReference type="InterPro" id="IPR051801">
    <property type="entry name" value="GH28_Enzymes"/>
</dbReference>
<dbReference type="Pfam" id="PF00295">
    <property type="entry name" value="Glyco_hydro_28"/>
    <property type="match status" value="1"/>
</dbReference>
<dbReference type="SUPFAM" id="SSF51126">
    <property type="entry name" value="Pectin lyase-like"/>
    <property type="match status" value="1"/>
</dbReference>
<dbReference type="PANTHER" id="PTHR31339:SF9">
    <property type="entry name" value="PLASMIN AND FIBRONECTIN-BINDING PROTEIN A"/>
    <property type="match status" value="1"/>
</dbReference>
<accession>A0A9D4ZE13</accession>
<dbReference type="InterPro" id="IPR011050">
    <property type="entry name" value="Pectin_lyase_fold/virulence"/>
</dbReference>
<dbReference type="PANTHER" id="PTHR31339">
    <property type="entry name" value="PECTIN LYASE-RELATED"/>
    <property type="match status" value="1"/>
</dbReference>
<evidence type="ECO:0000256" key="1">
    <source>
        <dbReference type="ARBA" id="ARBA00008834"/>
    </source>
</evidence>
<dbReference type="Gene3D" id="2.160.20.10">
    <property type="entry name" value="Single-stranded right-handed beta-helix, Pectin lyase-like"/>
    <property type="match status" value="1"/>
</dbReference>
<evidence type="ECO:0000313" key="6">
    <source>
        <dbReference type="Proteomes" id="UP000886520"/>
    </source>
</evidence>
<dbReference type="SMART" id="SM00710">
    <property type="entry name" value="PbH1"/>
    <property type="match status" value="5"/>
</dbReference>
<protein>
    <recommendedName>
        <fullName evidence="7">Polygalacturonase</fullName>
    </recommendedName>
</protein>
<evidence type="ECO:0000256" key="2">
    <source>
        <dbReference type="ARBA" id="ARBA00022801"/>
    </source>
</evidence>
<dbReference type="EMBL" id="JABFUD020000012">
    <property type="protein sequence ID" value="KAI5072038.1"/>
    <property type="molecule type" value="Genomic_DNA"/>
</dbReference>